<evidence type="ECO:0000313" key="3">
    <source>
        <dbReference type="Proteomes" id="UP001303587"/>
    </source>
</evidence>
<accession>A0AA96ZUE9</accession>
<protein>
    <submittedName>
        <fullName evidence="2">Uncharacterized protein</fullName>
    </submittedName>
</protein>
<keyword evidence="1" id="KW-1133">Transmembrane helix</keyword>
<dbReference type="EMBL" id="CP131060">
    <property type="protein sequence ID" value="WNY25670.1"/>
    <property type="molecule type" value="Genomic_DNA"/>
</dbReference>
<feature type="transmembrane region" description="Helical" evidence="1">
    <location>
        <begin position="70"/>
        <end position="95"/>
    </location>
</feature>
<keyword evidence="1" id="KW-0812">Transmembrane</keyword>
<dbReference type="GeneID" id="89230334"/>
<keyword evidence="3" id="KW-1185">Reference proteome</keyword>
<dbReference type="AlphaFoldDB" id="A0AA96ZUE9"/>
<dbReference type="RefSeq" id="WP_338102028.1">
    <property type="nucleotide sequence ID" value="NZ_CP131060.1"/>
</dbReference>
<gene>
    <name evidence="2" type="ORF">MsAc7_12270</name>
</gene>
<name>A0AA96ZUE9_9EURY</name>
<dbReference type="Proteomes" id="UP001303587">
    <property type="component" value="Chromosome"/>
</dbReference>
<keyword evidence="1" id="KW-0472">Membrane</keyword>
<proteinExistence type="predicted"/>
<sequence>MKKERGKYLEAMSLTNDKNVATYLLAEIKTDILKSFIFYFMALLFIFFPGGYSTLESVHELLSSGFKDSLFISLINFLMIILVIIVFIFVIVKLYDTYLLSLERQKMLKIFDEKKDAYSNQENANMRAGSNPYYKDLYDSASREEALEILKKTEKWENKSLLSSIIILAAALVCTTLFNYFVAALLLIAAVWEILTYLIRSKEYKISQEFFKNRWE</sequence>
<reference evidence="2 3" key="1">
    <citation type="submission" date="2023-07" db="EMBL/GenBank/DDBJ databases">
        <title>Closed genoem sequence of Methanosarcinaceae archaeon Ac7.</title>
        <authorList>
            <person name="Poehlein A."/>
            <person name="Protasov E."/>
            <person name="Platt K."/>
            <person name="Reeh H."/>
            <person name="Daniel R."/>
            <person name="Brune A."/>
        </authorList>
    </citation>
    <scope>NUCLEOTIDE SEQUENCE [LARGE SCALE GENOMIC DNA]</scope>
    <source>
        <strain evidence="2 3">Ac7</strain>
    </source>
</reference>
<evidence type="ECO:0000256" key="1">
    <source>
        <dbReference type="SAM" id="Phobius"/>
    </source>
</evidence>
<feature type="transmembrane region" description="Helical" evidence="1">
    <location>
        <begin position="161"/>
        <end position="192"/>
    </location>
</feature>
<organism evidence="2 3">
    <name type="scientific">Methanolapillus millepedarum</name>
    <dbReference type="NCBI Taxonomy" id="3028296"/>
    <lineage>
        <taxon>Archaea</taxon>
        <taxon>Methanobacteriati</taxon>
        <taxon>Methanobacteriota</taxon>
        <taxon>Stenosarchaea group</taxon>
        <taxon>Methanomicrobia</taxon>
        <taxon>Methanosarcinales</taxon>
        <taxon>Methanosarcinaceae</taxon>
        <taxon>Methanolapillus</taxon>
    </lineage>
</organism>
<feature type="transmembrane region" description="Helical" evidence="1">
    <location>
        <begin position="36"/>
        <end position="55"/>
    </location>
</feature>
<evidence type="ECO:0000313" key="2">
    <source>
        <dbReference type="EMBL" id="WNY25670.1"/>
    </source>
</evidence>